<reference evidence="1" key="1">
    <citation type="submission" date="2018-05" db="EMBL/GenBank/DDBJ databases">
        <authorList>
            <person name="Lanie J.A."/>
            <person name="Ng W.-L."/>
            <person name="Kazmierczak K.M."/>
            <person name="Andrzejewski T.M."/>
            <person name="Davidsen T.M."/>
            <person name="Wayne K.J."/>
            <person name="Tettelin H."/>
            <person name="Glass J.I."/>
            <person name="Rusch D."/>
            <person name="Podicherti R."/>
            <person name="Tsui H.-C.T."/>
            <person name="Winkler M.E."/>
        </authorList>
    </citation>
    <scope>NUCLEOTIDE SEQUENCE</scope>
    <source>
        <strain evidence="1">KNB</strain>
    </source>
</reference>
<evidence type="ECO:0008006" key="2">
    <source>
        <dbReference type="Google" id="ProtNLM"/>
    </source>
</evidence>
<dbReference type="InterPro" id="IPR009061">
    <property type="entry name" value="DNA-bd_dom_put_sf"/>
</dbReference>
<gene>
    <name evidence="1" type="ORF">NITFAB_0380</name>
</gene>
<dbReference type="AlphaFoldDB" id="A0A2X0SBJ5"/>
<proteinExistence type="predicted"/>
<organism evidence="1">
    <name type="scientific">Candidatus Nitrotoga fabula</name>
    <dbReference type="NCBI Taxonomy" id="2182327"/>
    <lineage>
        <taxon>Bacteria</taxon>
        <taxon>Pseudomonadati</taxon>
        <taxon>Pseudomonadota</taxon>
        <taxon>Betaproteobacteria</taxon>
        <taxon>Nitrosomonadales</taxon>
        <taxon>Gallionellaceae</taxon>
        <taxon>Candidatus Nitrotoga</taxon>
    </lineage>
</organism>
<accession>A0A2X0SBJ5</accession>
<sequence>MSQNSFNRHAVKVSEASVVAPHERHVLSENELANRWGISPKTLQRWRTEGCGPRYMKLSKRVTYPLDVIVEFERHALHASTSKKII</sequence>
<evidence type="ECO:0000313" key="1">
    <source>
        <dbReference type="EMBL" id="SPS04791.1"/>
    </source>
</evidence>
<protein>
    <recommendedName>
        <fullName evidence="2">Helix-turn-helix domain-containing protein</fullName>
    </recommendedName>
</protein>
<dbReference type="SUPFAM" id="SSF46955">
    <property type="entry name" value="Putative DNA-binding domain"/>
    <property type="match status" value="1"/>
</dbReference>
<dbReference type="EMBL" id="LS423452">
    <property type="protein sequence ID" value="SPS04791.1"/>
    <property type="molecule type" value="Genomic_DNA"/>
</dbReference>
<name>A0A2X0SBJ5_9PROT</name>